<sequence length="221" mass="23209">MSSQSTINRRVTPGARWPGVRWIVAAAAILTLLTAMALDTKVVVIGSAEDARKAAFSPEAFGKSEFPNIQSAVDQRAVAAGVLASAIAKDKAAAEKQYGVPANVGTEFSVKFTGVVGEGKSGIYAVKVDDVPSTLVIRVQTGPAINGTDLRDATGTITFGQFTNQIEYQNAGSALNNEMKKQVLSTIDNTKLTGKTVSVVGVFKLVNPKGWLVTPVKLSVQ</sequence>
<comment type="caution">
    <text evidence="1">The sequence shown here is derived from an EMBL/GenBank/DDBJ whole genome shotgun (WGS) entry which is preliminary data.</text>
</comment>
<evidence type="ECO:0008006" key="3">
    <source>
        <dbReference type="Google" id="ProtNLM"/>
    </source>
</evidence>
<dbReference type="EMBL" id="NWQG01000019">
    <property type="protein sequence ID" value="PDQ22371.1"/>
    <property type="molecule type" value="Genomic_DNA"/>
</dbReference>
<dbReference type="InterPro" id="IPR036215">
    <property type="entry name" value="TM0957-like_sf"/>
</dbReference>
<organism evidence="1 2">
    <name type="scientific">Mesorhizobium sanjuanii</name>
    <dbReference type="NCBI Taxonomy" id="2037900"/>
    <lineage>
        <taxon>Bacteria</taxon>
        <taxon>Pseudomonadati</taxon>
        <taxon>Pseudomonadota</taxon>
        <taxon>Alphaproteobacteria</taxon>
        <taxon>Hyphomicrobiales</taxon>
        <taxon>Phyllobacteriaceae</taxon>
        <taxon>Mesorhizobium</taxon>
    </lineage>
</organism>
<keyword evidence="2" id="KW-1185">Reference proteome</keyword>
<dbReference type="InterPro" id="IPR014582">
    <property type="entry name" value="UCP033535_lipo"/>
</dbReference>
<reference evidence="1 2" key="1">
    <citation type="submission" date="2017-09" db="EMBL/GenBank/DDBJ databases">
        <title>Mesorhizobum sanjuanii sp. nov. isolated from nodules of Lotus tenuis in saline-alkaline lowlands of Flooding Pampa.</title>
        <authorList>
            <person name="Sannazzaro A.I."/>
            <person name="Torres Tejerizo G.A."/>
            <person name="Fontana F."/>
            <person name="Cumpa Velazquez L.M."/>
            <person name="Hansen L."/>
            <person name="Pistorio M."/>
            <person name="Estrella M.J."/>
        </authorList>
    </citation>
    <scope>NUCLEOTIDE SEQUENCE [LARGE SCALE GENOMIC DNA]</scope>
    <source>
        <strain evidence="1 2">BSA136</strain>
    </source>
</reference>
<gene>
    <name evidence="1" type="ORF">CN311_04145</name>
</gene>
<dbReference type="SUPFAM" id="SSF141318">
    <property type="entry name" value="TM0957-like"/>
    <property type="match status" value="1"/>
</dbReference>
<name>A0A2A6FL51_9HYPH</name>
<evidence type="ECO:0000313" key="2">
    <source>
        <dbReference type="Proteomes" id="UP000219182"/>
    </source>
</evidence>
<proteinExistence type="predicted"/>
<dbReference type="Proteomes" id="UP000219182">
    <property type="component" value="Unassembled WGS sequence"/>
</dbReference>
<dbReference type="Pfam" id="PF10054">
    <property type="entry name" value="DUF2291"/>
    <property type="match status" value="1"/>
</dbReference>
<evidence type="ECO:0000313" key="1">
    <source>
        <dbReference type="EMBL" id="PDQ22371.1"/>
    </source>
</evidence>
<dbReference type="RefSeq" id="WP_097572125.1">
    <property type="nucleotide sequence ID" value="NZ_NWQG01000019.1"/>
</dbReference>
<protein>
    <recommendedName>
        <fullName evidence="3">DUF2291 domain-containing protein</fullName>
    </recommendedName>
</protein>
<accession>A0A2A6FL51</accession>
<dbReference type="AlphaFoldDB" id="A0A2A6FL51"/>
<dbReference type="PIRSF" id="PIRSF033535">
    <property type="entry name" value="UCP033535_plp"/>
    <property type="match status" value="1"/>
</dbReference>